<gene>
    <name evidence="1" type="ORF">Smic_51400</name>
</gene>
<name>A0A7J0CXF8_STRMI</name>
<sequence>MGLRPKCPICRSRACNSRTWAPSDPVRIRTWGGGAVLGRGAGEEGAGGVVGGSVGGADGLAGGVLGDGSAVPVPPLPSSVGAVAGEAGAVVARADGCRRASAPGSCGPHPAARAAVTSTPAVTPAARLPRRFLRVYGPLPWSPRV</sequence>
<dbReference type="EMBL" id="BLWD01000001">
    <property type="protein sequence ID" value="GFN06584.1"/>
    <property type="molecule type" value="Genomic_DNA"/>
</dbReference>
<dbReference type="Proteomes" id="UP000498740">
    <property type="component" value="Unassembled WGS sequence"/>
</dbReference>
<dbReference type="AlphaFoldDB" id="A0A7J0CXF8"/>
<reference evidence="1 2" key="1">
    <citation type="submission" date="2020-05" db="EMBL/GenBank/DDBJ databases">
        <title>Whole genome shotgun sequence of Streptomyces microflavus NBRC 13062.</title>
        <authorList>
            <person name="Komaki H."/>
            <person name="Tamura T."/>
        </authorList>
    </citation>
    <scope>NUCLEOTIDE SEQUENCE [LARGE SCALE GENOMIC DNA]</scope>
    <source>
        <strain evidence="1 2">NBRC 13062</strain>
    </source>
</reference>
<evidence type="ECO:0000313" key="1">
    <source>
        <dbReference type="EMBL" id="GFN06584.1"/>
    </source>
</evidence>
<organism evidence="1 2">
    <name type="scientific">Streptomyces microflavus</name>
    <name type="common">Streptomyces lipmanii</name>
    <dbReference type="NCBI Taxonomy" id="1919"/>
    <lineage>
        <taxon>Bacteria</taxon>
        <taxon>Bacillati</taxon>
        <taxon>Actinomycetota</taxon>
        <taxon>Actinomycetes</taxon>
        <taxon>Kitasatosporales</taxon>
        <taxon>Streptomycetaceae</taxon>
        <taxon>Streptomyces</taxon>
    </lineage>
</organism>
<comment type="caution">
    <text evidence="1">The sequence shown here is derived from an EMBL/GenBank/DDBJ whole genome shotgun (WGS) entry which is preliminary data.</text>
</comment>
<proteinExistence type="predicted"/>
<protein>
    <submittedName>
        <fullName evidence="1">Uncharacterized protein</fullName>
    </submittedName>
</protein>
<accession>A0A7J0CXF8</accession>
<evidence type="ECO:0000313" key="2">
    <source>
        <dbReference type="Proteomes" id="UP000498740"/>
    </source>
</evidence>